<gene>
    <name evidence="2" type="ORF">M0H32_18475</name>
</gene>
<dbReference type="Proteomes" id="UP001431221">
    <property type="component" value="Unassembled WGS sequence"/>
</dbReference>
<proteinExistence type="predicted"/>
<dbReference type="EMBL" id="JALNMJ010000013">
    <property type="protein sequence ID" value="MCK7614160.1"/>
    <property type="molecule type" value="Genomic_DNA"/>
</dbReference>
<evidence type="ECO:0000313" key="3">
    <source>
        <dbReference type="Proteomes" id="UP001431221"/>
    </source>
</evidence>
<keyword evidence="3" id="KW-1185">Reference proteome</keyword>
<name>A0ABT0GY40_9HYPH</name>
<dbReference type="RefSeq" id="WP_248156583.1">
    <property type="nucleotide sequence ID" value="NZ_JALNMJ010000013.1"/>
</dbReference>
<evidence type="ECO:0000313" key="2">
    <source>
        <dbReference type="EMBL" id="MCK7614160.1"/>
    </source>
</evidence>
<sequence length="256" mass="27665">MPALTVPCALLLAVTSLPLPAGAMSPAAPFPVLSSPGLQRPAGAPVLPVASVSPANPVLHDIRRRLVHKQRVSFSELRQLADTGDGLAAYRLAERILRLERPDLLVDAAHYFSIAITDGRVYAIMPLVAILTNPRVEIKPSRLKHIERALVQQARSGQLRAIEALVQMYKVGAPFGAKPEEATTLMKMVVERKFDGEIALQLAVNIAANTPLSADEIQEIRRYLLIAEASDVLGTRAAAQNLLRSYPDPNPTKEAG</sequence>
<feature type="signal peptide" evidence="1">
    <location>
        <begin position="1"/>
        <end position="23"/>
    </location>
</feature>
<evidence type="ECO:0000256" key="1">
    <source>
        <dbReference type="SAM" id="SignalP"/>
    </source>
</evidence>
<dbReference type="Gene3D" id="1.25.40.10">
    <property type="entry name" value="Tetratricopeptide repeat domain"/>
    <property type="match status" value="1"/>
</dbReference>
<keyword evidence="1" id="KW-0732">Signal</keyword>
<accession>A0ABT0GY40</accession>
<reference evidence="2" key="1">
    <citation type="submission" date="2022-04" db="EMBL/GenBank/DDBJ databases">
        <title>Roseibium sp. CAU 1639 isolated from mud.</title>
        <authorList>
            <person name="Kim W."/>
        </authorList>
    </citation>
    <scope>NUCLEOTIDE SEQUENCE</scope>
    <source>
        <strain evidence="2">CAU 1639</strain>
    </source>
</reference>
<feature type="chain" id="PRO_5046277163" evidence="1">
    <location>
        <begin position="24"/>
        <end position="256"/>
    </location>
</feature>
<comment type="caution">
    <text evidence="2">The sequence shown here is derived from an EMBL/GenBank/DDBJ whole genome shotgun (WGS) entry which is preliminary data.</text>
</comment>
<protein>
    <submittedName>
        <fullName evidence="2">Uncharacterized protein</fullName>
    </submittedName>
</protein>
<organism evidence="2 3">
    <name type="scientific">Roseibium sediminicola</name>
    <dbReference type="NCBI Taxonomy" id="2933272"/>
    <lineage>
        <taxon>Bacteria</taxon>
        <taxon>Pseudomonadati</taxon>
        <taxon>Pseudomonadota</taxon>
        <taxon>Alphaproteobacteria</taxon>
        <taxon>Hyphomicrobiales</taxon>
        <taxon>Stappiaceae</taxon>
        <taxon>Roseibium</taxon>
    </lineage>
</organism>
<dbReference type="InterPro" id="IPR011990">
    <property type="entry name" value="TPR-like_helical_dom_sf"/>
</dbReference>